<organism evidence="4 5">
    <name type="scientific">Nesidiocoris tenuis</name>
    <dbReference type="NCBI Taxonomy" id="355587"/>
    <lineage>
        <taxon>Eukaryota</taxon>
        <taxon>Metazoa</taxon>
        <taxon>Ecdysozoa</taxon>
        <taxon>Arthropoda</taxon>
        <taxon>Hexapoda</taxon>
        <taxon>Insecta</taxon>
        <taxon>Pterygota</taxon>
        <taxon>Neoptera</taxon>
        <taxon>Paraneoptera</taxon>
        <taxon>Hemiptera</taxon>
        <taxon>Heteroptera</taxon>
        <taxon>Panheteroptera</taxon>
        <taxon>Cimicomorpha</taxon>
        <taxon>Miridae</taxon>
        <taxon>Dicyphina</taxon>
        <taxon>Nesidiocoris</taxon>
    </lineage>
</organism>
<dbReference type="EMBL" id="AP028913">
    <property type="protein sequence ID" value="BES94154.1"/>
    <property type="molecule type" value="Genomic_DNA"/>
</dbReference>
<dbReference type="Pfam" id="PF07707">
    <property type="entry name" value="BACK"/>
    <property type="match status" value="1"/>
</dbReference>
<evidence type="ECO:0000259" key="3">
    <source>
        <dbReference type="PROSITE" id="PS50097"/>
    </source>
</evidence>
<dbReference type="PANTHER" id="PTHR45632:SF3">
    <property type="entry name" value="KELCH-LIKE PROTEIN 32"/>
    <property type="match status" value="1"/>
</dbReference>
<evidence type="ECO:0000256" key="1">
    <source>
        <dbReference type="ARBA" id="ARBA00022441"/>
    </source>
</evidence>
<protein>
    <submittedName>
        <fullName evidence="4">Kelch motif</fullName>
    </submittedName>
</protein>
<dbReference type="Pfam" id="PF00651">
    <property type="entry name" value="BTB"/>
    <property type="match status" value="1"/>
</dbReference>
<keyword evidence="5" id="KW-1185">Reference proteome</keyword>
<evidence type="ECO:0000313" key="5">
    <source>
        <dbReference type="Proteomes" id="UP001307889"/>
    </source>
</evidence>
<dbReference type="Gene3D" id="2.120.10.80">
    <property type="entry name" value="Kelch-type beta propeller"/>
    <property type="match status" value="1"/>
</dbReference>
<gene>
    <name evidence="4" type="ORF">NTJ_06963</name>
</gene>
<dbReference type="Proteomes" id="UP001307889">
    <property type="component" value="Chromosome 5"/>
</dbReference>
<dbReference type="Pfam" id="PF01344">
    <property type="entry name" value="Kelch_1"/>
    <property type="match status" value="4"/>
</dbReference>
<proteinExistence type="predicted"/>
<keyword evidence="2" id="KW-0677">Repeat</keyword>
<evidence type="ECO:0000256" key="2">
    <source>
        <dbReference type="ARBA" id="ARBA00022737"/>
    </source>
</evidence>
<feature type="domain" description="BTB" evidence="3">
    <location>
        <begin position="39"/>
        <end position="107"/>
    </location>
</feature>
<dbReference type="InterPro" id="IPR015915">
    <property type="entry name" value="Kelch-typ_b-propeller"/>
</dbReference>
<dbReference type="SUPFAM" id="SSF117281">
    <property type="entry name" value="Kelch motif"/>
    <property type="match status" value="1"/>
</dbReference>
<reference evidence="4 5" key="1">
    <citation type="submission" date="2023-09" db="EMBL/GenBank/DDBJ databases">
        <title>Nesidiocoris tenuis whole genome shotgun sequence.</title>
        <authorList>
            <person name="Shibata T."/>
            <person name="Shimoda M."/>
            <person name="Kobayashi T."/>
            <person name="Uehara T."/>
        </authorList>
    </citation>
    <scope>NUCLEOTIDE SEQUENCE [LARGE SCALE GENOMIC DNA]</scope>
    <source>
        <strain evidence="4 5">Japan</strain>
    </source>
</reference>
<sequence length="464" mass="52463">MPSATSVKSLPNSGDGIEPCLSQSSMQTLSELREMNKLCDAVIRLEDGSEFPVHRAILSACSPYFRALFTTSLHLKDQTDVTIPGLQTPEVNALLKYAYLRKIDVNFDNVSRLLATADYLAMTGVIELCCSFLKTELSSKNCIGILKYARDHFHKELEKYTFRYIMRNFVHIAQQSDEILDLTVDEIVGIIGCEELNVKNEEAVWEFVLRWINVDPQSRKVHIVSLVSQIRLGLMDTRYFLENVKEHEYITSNELCRPKIIDTLRFLYDLETITQRTGEVSTPEIARPRIPHEIMFAIGGWSGGSPTNYVETYDTRADRWVRVDEVDPAGPRAYHGTAVVGTDIYVIGGFDGVAYFNSCRCFNAVTKEWRHVAPMNARRCYVSVAVIDDIIYAMGGFDGQQRQDSVEKYDYRTNQWSMVASMNAQRSDASATTLDNKIYITGGFNGHECMNTAEFADETLCAVV</sequence>
<accession>A0ABN7AS77</accession>
<name>A0ABN7AS77_9HEMI</name>
<dbReference type="InterPro" id="IPR006652">
    <property type="entry name" value="Kelch_1"/>
</dbReference>
<dbReference type="Gene3D" id="1.25.40.420">
    <property type="match status" value="1"/>
</dbReference>
<dbReference type="SUPFAM" id="SSF54695">
    <property type="entry name" value="POZ domain"/>
    <property type="match status" value="1"/>
</dbReference>
<dbReference type="InterPro" id="IPR000210">
    <property type="entry name" value="BTB/POZ_dom"/>
</dbReference>
<dbReference type="SMART" id="SM00875">
    <property type="entry name" value="BACK"/>
    <property type="match status" value="1"/>
</dbReference>
<dbReference type="InterPro" id="IPR011333">
    <property type="entry name" value="SKP1/BTB/POZ_sf"/>
</dbReference>
<dbReference type="Gene3D" id="3.30.710.10">
    <property type="entry name" value="Potassium Channel Kv1.1, Chain A"/>
    <property type="match status" value="1"/>
</dbReference>
<dbReference type="InterPro" id="IPR011705">
    <property type="entry name" value="BACK"/>
</dbReference>
<dbReference type="PROSITE" id="PS50097">
    <property type="entry name" value="BTB"/>
    <property type="match status" value="1"/>
</dbReference>
<evidence type="ECO:0000313" key="4">
    <source>
        <dbReference type="EMBL" id="BES94154.1"/>
    </source>
</evidence>
<dbReference type="SMART" id="SM00225">
    <property type="entry name" value="BTB"/>
    <property type="match status" value="1"/>
</dbReference>
<dbReference type="CDD" id="cd18450">
    <property type="entry name" value="BACK_KLHL10"/>
    <property type="match status" value="1"/>
</dbReference>
<dbReference type="PANTHER" id="PTHR45632">
    <property type="entry name" value="LD33804P"/>
    <property type="match status" value="1"/>
</dbReference>
<dbReference type="SMART" id="SM00612">
    <property type="entry name" value="Kelch"/>
    <property type="match status" value="3"/>
</dbReference>
<keyword evidence="1" id="KW-0880">Kelch repeat</keyword>